<accession>A0A814SRE6</accession>
<dbReference type="EMBL" id="CAJNOO010001358">
    <property type="protein sequence ID" value="CAF1140839.1"/>
    <property type="molecule type" value="Genomic_DNA"/>
</dbReference>
<evidence type="ECO:0000256" key="3">
    <source>
        <dbReference type="SAM" id="SignalP"/>
    </source>
</evidence>
<keyword evidence="10" id="KW-1185">Reference proteome</keyword>
<comment type="caution">
    <text evidence="6">The sequence shown here is derived from an EMBL/GenBank/DDBJ whole genome shotgun (WGS) entry which is preliminary data.</text>
</comment>
<dbReference type="InterPro" id="IPR011042">
    <property type="entry name" value="6-blade_b-propeller_TolB-like"/>
</dbReference>
<dbReference type="PANTHER" id="PTHR24104">
    <property type="entry name" value="E3 UBIQUITIN-PROTEIN LIGASE NHLRC1-RELATED"/>
    <property type="match status" value="1"/>
</dbReference>
<dbReference type="Proteomes" id="UP000663889">
    <property type="component" value="Unassembled WGS sequence"/>
</dbReference>
<feature type="chain" id="PRO_5036225913" description="NHL repeat protein" evidence="3">
    <location>
        <begin position="16"/>
        <end position="214"/>
    </location>
</feature>
<dbReference type="OrthoDB" id="342730at2759"/>
<dbReference type="GO" id="GO:0008270">
    <property type="term" value="F:zinc ion binding"/>
    <property type="evidence" value="ECO:0007669"/>
    <property type="project" value="UniProtKB-KW"/>
</dbReference>
<protein>
    <recommendedName>
        <fullName evidence="11">NHL repeat protein</fullName>
    </recommendedName>
</protein>
<name>A0A814SRE6_9BILA</name>
<evidence type="ECO:0000313" key="5">
    <source>
        <dbReference type="EMBL" id="CAF1140839.1"/>
    </source>
</evidence>
<proteinExistence type="predicted"/>
<evidence type="ECO:0000313" key="10">
    <source>
        <dbReference type="Proteomes" id="UP000663870"/>
    </source>
</evidence>
<dbReference type="PROSITE" id="PS51125">
    <property type="entry name" value="NHL"/>
    <property type="match status" value="2"/>
</dbReference>
<organism evidence="6 9">
    <name type="scientific">Rotaria sordida</name>
    <dbReference type="NCBI Taxonomy" id="392033"/>
    <lineage>
        <taxon>Eukaryota</taxon>
        <taxon>Metazoa</taxon>
        <taxon>Spiralia</taxon>
        <taxon>Gnathifera</taxon>
        <taxon>Rotifera</taxon>
        <taxon>Eurotatoria</taxon>
        <taxon>Bdelloidea</taxon>
        <taxon>Philodinida</taxon>
        <taxon>Philodinidae</taxon>
        <taxon>Rotaria</taxon>
    </lineage>
</organism>
<evidence type="ECO:0000313" key="8">
    <source>
        <dbReference type="EMBL" id="CAF4008630.1"/>
    </source>
</evidence>
<dbReference type="PANTHER" id="PTHR24104:SF25">
    <property type="entry name" value="PROTEIN LIN-41"/>
    <property type="match status" value="1"/>
</dbReference>
<feature type="repeat" description="NHL" evidence="2">
    <location>
        <begin position="12"/>
        <end position="52"/>
    </location>
</feature>
<dbReference type="EMBL" id="CAJNOH010000938">
    <property type="protein sequence ID" value="CAF1151342.1"/>
    <property type="molecule type" value="Genomic_DNA"/>
</dbReference>
<reference evidence="6" key="1">
    <citation type="submission" date="2021-02" db="EMBL/GenBank/DDBJ databases">
        <authorList>
            <person name="Nowell W R."/>
        </authorList>
    </citation>
    <scope>NUCLEOTIDE SEQUENCE</scope>
</reference>
<dbReference type="Proteomes" id="UP000663882">
    <property type="component" value="Unassembled WGS sequence"/>
</dbReference>
<dbReference type="Gene3D" id="2.120.10.30">
    <property type="entry name" value="TolB, C-terminal domain"/>
    <property type="match status" value="1"/>
</dbReference>
<dbReference type="AlphaFoldDB" id="A0A814SRE6"/>
<evidence type="ECO:0000256" key="1">
    <source>
        <dbReference type="ARBA" id="ARBA00022737"/>
    </source>
</evidence>
<gene>
    <name evidence="7" type="ORF">JXQ802_LOCUS34177</name>
    <name evidence="8" type="ORF">OTI717_LOCUS29420</name>
    <name evidence="6" type="ORF">PYM288_LOCUS22243</name>
    <name evidence="5" type="ORF">RFH988_LOCUS21378</name>
    <name evidence="4" type="ORF">SEV965_LOCUS16835</name>
</gene>
<dbReference type="InterPro" id="IPR001258">
    <property type="entry name" value="NHL_repeat"/>
</dbReference>
<keyword evidence="3" id="KW-0732">Signal</keyword>
<evidence type="ECO:0000313" key="7">
    <source>
        <dbReference type="EMBL" id="CAF1390441.1"/>
    </source>
</evidence>
<evidence type="ECO:0008006" key="11">
    <source>
        <dbReference type="Google" id="ProtNLM"/>
    </source>
</evidence>
<evidence type="ECO:0000313" key="6">
    <source>
        <dbReference type="EMBL" id="CAF1151342.1"/>
    </source>
</evidence>
<evidence type="ECO:0000256" key="2">
    <source>
        <dbReference type="PROSITE-ProRule" id="PRU00504"/>
    </source>
</evidence>
<evidence type="ECO:0000313" key="4">
    <source>
        <dbReference type="EMBL" id="CAF1119624.1"/>
    </source>
</evidence>
<evidence type="ECO:0000313" key="9">
    <source>
        <dbReference type="Proteomes" id="UP000663854"/>
    </source>
</evidence>
<dbReference type="InterPro" id="IPR050952">
    <property type="entry name" value="TRIM-NHL_E3_ligases"/>
</dbReference>
<feature type="repeat" description="NHL" evidence="2">
    <location>
        <begin position="125"/>
        <end position="155"/>
    </location>
</feature>
<dbReference type="Proteomes" id="UP000663823">
    <property type="component" value="Unassembled WGS sequence"/>
</dbReference>
<dbReference type="Proteomes" id="UP000663870">
    <property type="component" value="Unassembled WGS sequence"/>
</dbReference>
<dbReference type="CDD" id="cd05819">
    <property type="entry name" value="NHL"/>
    <property type="match status" value="1"/>
</dbReference>
<dbReference type="Proteomes" id="UP000663854">
    <property type="component" value="Unassembled WGS sequence"/>
</dbReference>
<keyword evidence="1" id="KW-0677">Repeat</keyword>
<dbReference type="EMBL" id="CAJNOL010001608">
    <property type="protein sequence ID" value="CAF1390441.1"/>
    <property type="molecule type" value="Genomic_DNA"/>
</dbReference>
<dbReference type="Pfam" id="PF01436">
    <property type="entry name" value="NHL"/>
    <property type="match status" value="2"/>
</dbReference>
<sequence>MRCVVFIFLLTGVNGSSNNQLNFPFDVARDPNSGALYISDSWNHRIMSYFVNASSGTVVAGGSGPGTNNSQLNYPIGIYLDLPSNSLFIANYNSNNVVRWVLGASSWTLIAGSSSGANGTSSTLLYRPLDVTVDFMGNVYVADAFNHRIQFFLAGSLNGTTITGVSVTFGSDSFHLYYPYAVALDSQLNLYVSDCLNHRIQNFYSIEKHNNFII</sequence>
<dbReference type="EMBL" id="CAJNOU010000938">
    <property type="protein sequence ID" value="CAF1119624.1"/>
    <property type="molecule type" value="Genomic_DNA"/>
</dbReference>
<feature type="signal peptide" evidence="3">
    <location>
        <begin position="1"/>
        <end position="15"/>
    </location>
</feature>
<dbReference type="EMBL" id="CAJOAX010007400">
    <property type="protein sequence ID" value="CAF4008630.1"/>
    <property type="molecule type" value="Genomic_DNA"/>
</dbReference>
<dbReference type="SUPFAM" id="SSF101898">
    <property type="entry name" value="NHL repeat"/>
    <property type="match status" value="1"/>
</dbReference>